<proteinExistence type="predicted"/>
<reference evidence="2 3" key="1">
    <citation type="submission" date="2018-03" db="EMBL/GenBank/DDBJ databases">
        <title>Genomic Encyclopedia of Archaeal and Bacterial Type Strains, Phase II (KMG-II): from individual species to whole genera.</title>
        <authorList>
            <person name="Goeker M."/>
        </authorList>
    </citation>
    <scope>NUCLEOTIDE SEQUENCE [LARGE SCALE GENOMIC DNA]</scope>
    <source>
        <strain evidence="2 3">RHA1</strain>
    </source>
</reference>
<name>A0ABX5EPG7_9BACL</name>
<evidence type="ECO:0000313" key="3">
    <source>
        <dbReference type="Proteomes" id="UP000238836"/>
    </source>
</evidence>
<accession>A0ABX5EPG7</accession>
<keyword evidence="1" id="KW-0175">Coiled coil</keyword>
<dbReference type="Proteomes" id="UP000238836">
    <property type="component" value="Unassembled WGS sequence"/>
</dbReference>
<dbReference type="EMBL" id="PVTZ01000012">
    <property type="protein sequence ID" value="PRZ12666.1"/>
    <property type="molecule type" value="Genomic_DNA"/>
</dbReference>
<dbReference type="RefSeq" id="WP_106343011.1">
    <property type="nucleotide sequence ID" value="NZ_PVTZ01000012.1"/>
</dbReference>
<organism evidence="2 3">
    <name type="scientific">Laceyella sediminis</name>
    <dbReference type="NCBI Taxonomy" id="573074"/>
    <lineage>
        <taxon>Bacteria</taxon>
        <taxon>Bacillati</taxon>
        <taxon>Bacillota</taxon>
        <taxon>Bacilli</taxon>
        <taxon>Bacillales</taxon>
        <taxon>Thermoactinomycetaceae</taxon>
        <taxon>Laceyella</taxon>
    </lineage>
</organism>
<feature type="coiled-coil region" evidence="1">
    <location>
        <begin position="111"/>
        <end position="138"/>
    </location>
</feature>
<gene>
    <name evidence="2" type="ORF">CLV36_11263</name>
</gene>
<keyword evidence="3" id="KW-1185">Reference proteome</keyword>
<protein>
    <submittedName>
        <fullName evidence="2">Uncharacterized protein</fullName>
    </submittedName>
</protein>
<sequence>MKSQTIHVNQETGEKMVEQSVFVTESTTAQDGRRYERGNIYTVEQHRAEALIKEGKASSVSFPALEAISVTIDNRLNQFKKQYDEIKHHERYADNEAERRFQLRQLEAILEEDMNALKQKYTEELTKLQRELARESLSVPFEASETVNAYADNLIAEAQYTDDKEGLADLLAIKVSAMDDNERLTLLRRFGRIAAALTEGAAGNSKTRIKEKLGKIHAELKSAHKQNEYDLKLRQLAAIKQNDPLTNYRLYKMAVKRNDASRFNF</sequence>
<evidence type="ECO:0000256" key="1">
    <source>
        <dbReference type="SAM" id="Coils"/>
    </source>
</evidence>
<evidence type="ECO:0000313" key="2">
    <source>
        <dbReference type="EMBL" id="PRZ12666.1"/>
    </source>
</evidence>
<comment type="caution">
    <text evidence="2">The sequence shown here is derived from an EMBL/GenBank/DDBJ whole genome shotgun (WGS) entry which is preliminary data.</text>
</comment>